<feature type="compositionally biased region" description="Acidic residues" evidence="2">
    <location>
        <begin position="1"/>
        <end position="13"/>
    </location>
</feature>
<dbReference type="AlphaFoldDB" id="A0A5J4YKS6"/>
<organism evidence="4 5">
    <name type="scientific">Porphyridium purpureum</name>
    <name type="common">Red alga</name>
    <name type="synonym">Porphyridium cruentum</name>
    <dbReference type="NCBI Taxonomy" id="35688"/>
    <lineage>
        <taxon>Eukaryota</taxon>
        <taxon>Rhodophyta</taxon>
        <taxon>Bangiophyceae</taxon>
        <taxon>Porphyridiales</taxon>
        <taxon>Porphyridiaceae</taxon>
        <taxon>Porphyridium</taxon>
    </lineage>
</organism>
<evidence type="ECO:0000256" key="2">
    <source>
        <dbReference type="SAM" id="MobiDB-lite"/>
    </source>
</evidence>
<dbReference type="Proteomes" id="UP000324585">
    <property type="component" value="Unassembled WGS sequence"/>
</dbReference>
<dbReference type="InterPro" id="IPR039430">
    <property type="entry name" value="Thymidylate_kin-like_dom"/>
</dbReference>
<comment type="caution">
    <text evidence="4">The sequence shown here is derived from an EMBL/GenBank/DDBJ whole genome shotgun (WGS) entry which is preliminary data.</text>
</comment>
<dbReference type="EMBL" id="VRMN01000014">
    <property type="protein sequence ID" value="KAA8491324.1"/>
    <property type="molecule type" value="Genomic_DNA"/>
</dbReference>
<dbReference type="Gene3D" id="3.40.50.300">
    <property type="entry name" value="P-loop containing nucleotide triphosphate hydrolases"/>
    <property type="match status" value="2"/>
</dbReference>
<dbReference type="Pfam" id="PF02223">
    <property type="entry name" value="Thymidylate_kin"/>
    <property type="match status" value="1"/>
</dbReference>
<dbReference type="GO" id="GO:0005634">
    <property type="term" value="C:nucleus"/>
    <property type="evidence" value="ECO:0007669"/>
    <property type="project" value="TreeGrafter"/>
</dbReference>
<evidence type="ECO:0000313" key="4">
    <source>
        <dbReference type="EMBL" id="KAA8491324.1"/>
    </source>
</evidence>
<keyword evidence="4" id="KW-0418">Kinase</keyword>
<name>A0A5J4YKS6_PORPP</name>
<keyword evidence="5" id="KW-1185">Reference proteome</keyword>
<dbReference type="PANTHER" id="PTHR10344">
    <property type="entry name" value="THYMIDYLATE KINASE"/>
    <property type="match status" value="1"/>
</dbReference>
<dbReference type="GO" id="GO:0005739">
    <property type="term" value="C:mitochondrion"/>
    <property type="evidence" value="ECO:0007669"/>
    <property type="project" value="TreeGrafter"/>
</dbReference>
<comment type="similarity">
    <text evidence="1">Belongs to the thymidylate kinase family.</text>
</comment>
<dbReference type="GO" id="GO:0006233">
    <property type="term" value="P:dTDP biosynthetic process"/>
    <property type="evidence" value="ECO:0007669"/>
    <property type="project" value="TreeGrafter"/>
</dbReference>
<sequence length="282" mass="31116">MALEPEPEPEPGPEPESAAPSITAGSAVPLHLGFARMRSSVSLLIRTSPRPLLASRRVRTVSVPLRVAVSQRLRHTSIVGPTQATEGARRRRRPAFMMGRGALIVFEGLDRSGKSTQAQLLARALTEGGKDVLAPSPVQRPPSDDAAGVEYVWRFPDRSTHIGQTLNTYLSSKDAEPLHRAYSISCLPRPDVVCFLSVSPEVAARRGEFGLERYENTEMQRRVRDNFERLFAHTAVSDHNIHNFDADREMQAVHRDIVELVQRVIANVADSPSTSVLSVWSS</sequence>
<gene>
    <name evidence="4" type="ORF">FVE85_7745</name>
</gene>
<dbReference type="SUPFAM" id="SSF52540">
    <property type="entry name" value="P-loop containing nucleoside triphosphate hydrolases"/>
    <property type="match status" value="1"/>
</dbReference>
<dbReference type="GO" id="GO:0004798">
    <property type="term" value="F:dTMP kinase activity"/>
    <property type="evidence" value="ECO:0007669"/>
    <property type="project" value="TreeGrafter"/>
</dbReference>
<proteinExistence type="inferred from homology"/>
<feature type="region of interest" description="Disordered" evidence="2">
    <location>
        <begin position="1"/>
        <end position="21"/>
    </location>
</feature>
<dbReference type="GO" id="GO:0005829">
    <property type="term" value="C:cytosol"/>
    <property type="evidence" value="ECO:0007669"/>
    <property type="project" value="TreeGrafter"/>
</dbReference>
<accession>A0A5J4YKS6</accession>
<evidence type="ECO:0000313" key="5">
    <source>
        <dbReference type="Proteomes" id="UP000324585"/>
    </source>
</evidence>
<feature type="domain" description="Thymidylate kinase-like" evidence="3">
    <location>
        <begin position="188"/>
        <end position="257"/>
    </location>
</feature>
<dbReference type="GO" id="GO:0006235">
    <property type="term" value="P:dTTP biosynthetic process"/>
    <property type="evidence" value="ECO:0007669"/>
    <property type="project" value="TreeGrafter"/>
</dbReference>
<keyword evidence="4" id="KW-0808">Transferase</keyword>
<dbReference type="PANTHER" id="PTHR10344:SF1">
    <property type="entry name" value="THYMIDYLATE KINASE"/>
    <property type="match status" value="1"/>
</dbReference>
<dbReference type="OrthoDB" id="425602at2759"/>
<evidence type="ECO:0000256" key="1">
    <source>
        <dbReference type="ARBA" id="ARBA00009776"/>
    </source>
</evidence>
<protein>
    <submittedName>
        <fullName evidence="4">Thymidylate kinase</fullName>
    </submittedName>
</protein>
<reference evidence="5" key="1">
    <citation type="journal article" date="2019" name="Nat. Commun.">
        <title>Expansion of phycobilisome linker gene families in mesophilic red algae.</title>
        <authorList>
            <person name="Lee J."/>
            <person name="Kim D."/>
            <person name="Bhattacharya D."/>
            <person name="Yoon H.S."/>
        </authorList>
    </citation>
    <scope>NUCLEOTIDE SEQUENCE [LARGE SCALE GENOMIC DNA]</scope>
    <source>
        <strain evidence="5">CCMP 1328</strain>
    </source>
</reference>
<dbReference type="GO" id="GO:0006227">
    <property type="term" value="P:dUDP biosynthetic process"/>
    <property type="evidence" value="ECO:0007669"/>
    <property type="project" value="TreeGrafter"/>
</dbReference>
<evidence type="ECO:0000259" key="3">
    <source>
        <dbReference type="Pfam" id="PF02223"/>
    </source>
</evidence>
<dbReference type="InterPro" id="IPR027417">
    <property type="entry name" value="P-loop_NTPase"/>
</dbReference>
<dbReference type="GO" id="GO:0004550">
    <property type="term" value="F:nucleoside diphosphate kinase activity"/>
    <property type="evidence" value="ECO:0007669"/>
    <property type="project" value="TreeGrafter"/>
</dbReference>